<organism evidence="1 2">
    <name type="scientific">Cecembia rubra</name>
    <dbReference type="NCBI Taxonomy" id="1485585"/>
    <lineage>
        <taxon>Bacteria</taxon>
        <taxon>Pseudomonadati</taxon>
        <taxon>Bacteroidota</taxon>
        <taxon>Cytophagia</taxon>
        <taxon>Cytophagales</taxon>
        <taxon>Cyclobacteriaceae</taxon>
        <taxon>Cecembia</taxon>
    </lineage>
</organism>
<evidence type="ECO:0008006" key="3">
    <source>
        <dbReference type="Google" id="ProtNLM"/>
    </source>
</evidence>
<comment type="caution">
    <text evidence="1">The sequence shown here is derived from an EMBL/GenBank/DDBJ whole genome shotgun (WGS) entry which is preliminary data.</text>
</comment>
<dbReference type="Proteomes" id="UP000240708">
    <property type="component" value="Unassembled WGS sequence"/>
</dbReference>
<name>A0A2P8E6F3_9BACT</name>
<accession>A0A2P8E6F3</accession>
<keyword evidence="2" id="KW-1185">Reference proteome</keyword>
<evidence type="ECO:0000313" key="2">
    <source>
        <dbReference type="Proteomes" id="UP000240708"/>
    </source>
</evidence>
<reference evidence="1 2" key="1">
    <citation type="submission" date="2018-03" db="EMBL/GenBank/DDBJ databases">
        <title>Genomic Encyclopedia of Archaeal and Bacterial Type Strains, Phase II (KMG-II): from individual species to whole genera.</title>
        <authorList>
            <person name="Goeker M."/>
        </authorList>
    </citation>
    <scope>NUCLEOTIDE SEQUENCE [LARGE SCALE GENOMIC DNA]</scope>
    <source>
        <strain evidence="1 2">DSM 28057</strain>
    </source>
</reference>
<sequence>MDCHLNNVDRNSENYNLLFQTEQQRFYAIDHAALFGGPALKSRFVPKGEPSLGQKLLGSYLLRNTLKYITLENIQKTLESYFAQCNSILGTEIDKVFSMLPESWEISENLKERVLAYSLDETRLNLLELLLSNNLYEIKKKI</sequence>
<gene>
    <name evidence="1" type="ORF">CLV48_104203</name>
</gene>
<dbReference type="AlphaFoldDB" id="A0A2P8E6F3"/>
<evidence type="ECO:0000313" key="1">
    <source>
        <dbReference type="EMBL" id="PSL05028.1"/>
    </source>
</evidence>
<dbReference type="EMBL" id="PYGF01000004">
    <property type="protein sequence ID" value="PSL05028.1"/>
    <property type="molecule type" value="Genomic_DNA"/>
</dbReference>
<protein>
    <recommendedName>
        <fullName evidence="3">HipA-like protein</fullName>
    </recommendedName>
</protein>
<proteinExistence type="predicted"/>